<evidence type="ECO:0000313" key="3">
    <source>
        <dbReference type="Proteomes" id="UP000812966"/>
    </source>
</evidence>
<dbReference type="AlphaFoldDB" id="A0A8K0JJZ2"/>
<feature type="compositionally biased region" description="Basic and acidic residues" evidence="1">
    <location>
        <begin position="214"/>
        <end position="225"/>
    </location>
</feature>
<reference evidence="2" key="1">
    <citation type="submission" date="2020-04" db="EMBL/GenBank/DDBJ databases">
        <title>Analysis of mating type loci in Filobasidium floriforme.</title>
        <authorList>
            <person name="Nowrousian M."/>
        </authorList>
    </citation>
    <scope>NUCLEOTIDE SEQUENCE</scope>
    <source>
        <strain evidence="2">CBS 6242</strain>
    </source>
</reference>
<evidence type="ECO:0000313" key="2">
    <source>
        <dbReference type="EMBL" id="KAG7532120.1"/>
    </source>
</evidence>
<keyword evidence="3" id="KW-1185">Reference proteome</keyword>
<protein>
    <submittedName>
        <fullName evidence="2">Uncharacterized protein</fullName>
    </submittedName>
</protein>
<dbReference type="Proteomes" id="UP000812966">
    <property type="component" value="Unassembled WGS sequence"/>
</dbReference>
<comment type="caution">
    <text evidence="2">The sequence shown here is derived from an EMBL/GenBank/DDBJ whole genome shotgun (WGS) entry which is preliminary data.</text>
</comment>
<feature type="compositionally biased region" description="Acidic residues" evidence="1">
    <location>
        <begin position="233"/>
        <end position="246"/>
    </location>
</feature>
<evidence type="ECO:0000256" key="1">
    <source>
        <dbReference type="SAM" id="MobiDB-lite"/>
    </source>
</evidence>
<feature type="region of interest" description="Disordered" evidence="1">
    <location>
        <begin position="214"/>
        <end position="246"/>
    </location>
</feature>
<name>A0A8K0JJZ2_9TREE</name>
<sequence>MPFELSVLAKDASSGTFNESVWALTTYTPDWESTMGTHEVLVPKSLTVFDPPSSSAAGNEHDIASPGEETIVLDLIKLYLRGVPVQHSHVMLDNPTNRRWRIWWHIPEDEVIAKWAGQVRADGVAHTHEPKPENYDECLTIVGRLFPKDKDWSQMNSNYVTTFPTEVPWMQCTTAIFQGREWFFQIRPINARAQTHQVEGSSAMHCFSIEFEGRAVPKESGDDQNHSASEPVSEFESEDGDITDSD</sequence>
<organism evidence="2 3">
    <name type="scientific">Filobasidium floriforme</name>
    <dbReference type="NCBI Taxonomy" id="5210"/>
    <lineage>
        <taxon>Eukaryota</taxon>
        <taxon>Fungi</taxon>
        <taxon>Dikarya</taxon>
        <taxon>Basidiomycota</taxon>
        <taxon>Agaricomycotina</taxon>
        <taxon>Tremellomycetes</taxon>
        <taxon>Filobasidiales</taxon>
        <taxon>Filobasidiaceae</taxon>
        <taxon>Filobasidium</taxon>
    </lineage>
</organism>
<accession>A0A8K0JJZ2</accession>
<dbReference type="EMBL" id="JABELV010000073">
    <property type="protein sequence ID" value="KAG7532120.1"/>
    <property type="molecule type" value="Genomic_DNA"/>
</dbReference>
<gene>
    <name evidence="2" type="ORF">FFLO_03808</name>
</gene>
<proteinExistence type="predicted"/>